<evidence type="ECO:0000313" key="2">
    <source>
        <dbReference type="EMBL" id="KAF2140662.1"/>
    </source>
</evidence>
<dbReference type="Proteomes" id="UP000799438">
    <property type="component" value="Unassembled WGS sequence"/>
</dbReference>
<evidence type="ECO:0000313" key="3">
    <source>
        <dbReference type="Proteomes" id="UP000799438"/>
    </source>
</evidence>
<evidence type="ECO:0000256" key="1">
    <source>
        <dbReference type="SAM" id="MobiDB-lite"/>
    </source>
</evidence>
<gene>
    <name evidence="2" type="ORF">K452DRAFT_49642</name>
</gene>
<keyword evidence="3" id="KW-1185">Reference proteome</keyword>
<feature type="region of interest" description="Disordered" evidence="1">
    <location>
        <begin position="60"/>
        <end position="81"/>
    </location>
</feature>
<reference evidence="2" key="1">
    <citation type="journal article" date="2020" name="Stud. Mycol.">
        <title>101 Dothideomycetes genomes: a test case for predicting lifestyles and emergence of pathogens.</title>
        <authorList>
            <person name="Haridas S."/>
            <person name="Albert R."/>
            <person name="Binder M."/>
            <person name="Bloem J."/>
            <person name="Labutti K."/>
            <person name="Salamov A."/>
            <person name="Andreopoulos B."/>
            <person name="Baker S."/>
            <person name="Barry K."/>
            <person name="Bills G."/>
            <person name="Bluhm B."/>
            <person name="Cannon C."/>
            <person name="Castanera R."/>
            <person name="Culley D."/>
            <person name="Daum C."/>
            <person name="Ezra D."/>
            <person name="Gonzalez J."/>
            <person name="Henrissat B."/>
            <person name="Kuo A."/>
            <person name="Liang C."/>
            <person name="Lipzen A."/>
            <person name="Lutzoni F."/>
            <person name="Magnuson J."/>
            <person name="Mondo S."/>
            <person name="Nolan M."/>
            <person name="Ohm R."/>
            <person name="Pangilinan J."/>
            <person name="Park H.-J."/>
            <person name="Ramirez L."/>
            <person name="Alfaro M."/>
            <person name="Sun H."/>
            <person name="Tritt A."/>
            <person name="Yoshinaga Y."/>
            <person name="Zwiers L.-H."/>
            <person name="Turgeon B."/>
            <person name="Goodwin S."/>
            <person name="Spatafora J."/>
            <person name="Crous P."/>
            <person name="Grigoriev I."/>
        </authorList>
    </citation>
    <scope>NUCLEOTIDE SEQUENCE</scope>
    <source>
        <strain evidence="2">CBS 121167</strain>
    </source>
</reference>
<dbReference type="AlphaFoldDB" id="A0A6A6B8T8"/>
<sequence>MRAARKGKARGPYIESGWRGSLERVVGQKVKSWFWFRQEITVPLNAQRRIKCGRSIRVSNWPSTGAEQNKGWGANASPITH</sequence>
<proteinExistence type="predicted"/>
<name>A0A6A6B8T8_9PEZI</name>
<organism evidence="2 3">
    <name type="scientific">Aplosporella prunicola CBS 121167</name>
    <dbReference type="NCBI Taxonomy" id="1176127"/>
    <lineage>
        <taxon>Eukaryota</taxon>
        <taxon>Fungi</taxon>
        <taxon>Dikarya</taxon>
        <taxon>Ascomycota</taxon>
        <taxon>Pezizomycotina</taxon>
        <taxon>Dothideomycetes</taxon>
        <taxon>Dothideomycetes incertae sedis</taxon>
        <taxon>Botryosphaeriales</taxon>
        <taxon>Aplosporellaceae</taxon>
        <taxon>Aplosporella</taxon>
    </lineage>
</organism>
<accession>A0A6A6B8T8</accession>
<dbReference type="RefSeq" id="XP_033396375.1">
    <property type="nucleotide sequence ID" value="XM_033546745.1"/>
</dbReference>
<dbReference type="GeneID" id="54304252"/>
<protein>
    <submittedName>
        <fullName evidence="2">Uncharacterized protein</fullName>
    </submittedName>
</protein>
<dbReference type="EMBL" id="ML995489">
    <property type="protein sequence ID" value="KAF2140662.1"/>
    <property type="molecule type" value="Genomic_DNA"/>
</dbReference>